<feature type="compositionally biased region" description="Low complexity" evidence="1">
    <location>
        <begin position="16"/>
        <end position="34"/>
    </location>
</feature>
<feature type="non-terminal residue" evidence="3">
    <location>
        <position position="944"/>
    </location>
</feature>
<feature type="region of interest" description="Disordered" evidence="1">
    <location>
        <begin position="264"/>
        <end position="292"/>
    </location>
</feature>
<dbReference type="Proteomes" id="UP000722791">
    <property type="component" value="Unassembled WGS sequence"/>
</dbReference>
<organism evidence="3 4">
    <name type="scientific">Volvox reticuliferus</name>
    <dbReference type="NCBI Taxonomy" id="1737510"/>
    <lineage>
        <taxon>Eukaryota</taxon>
        <taxon>Viridiplantae</taxon>
        <taxon>Chlorophyta</taxon>
        <taxon>core chlorophytes</taxon>
        <taxon>Chlorophyceae</taxon>
        <taxon>CS clade</taxon>
        <taxon>Chlamydomonadales</taxon>
        <taxon>Volvocaceae</taxon>
        <taxon>Volvox</taxon>
    </lineage>
</organism>
<evidence type="ECO:0000256" key="2">
    <source>
        <dbReference type="SAM" id="Phobius"/>
    </source>
</evidence>
<sequence>MDRREGASAVLAAMAATEAASPLSEQQQQQQQQQPMGVLTAQQQMDLADLEDRLWGHPNAAPALRMPGVETMWPHFDSAVAQLSPFSSSLPSLPPTVNLPYADDEPPEPSTPAVEAVVDFLLRELPKALEAALPSAAQRQAEVRASLLYKQPVLVQQRGGSAPPLPASKSHVSLVVGLTVGLGGTALLLVVLFVLRSRRTLRRLRGTSSSGGDSSKCRSTATYVVLNIQGLSEPGIPEAVREQALRLYHDVIKQLARRYNGTLVPLPQDELPPPRGAAETQRSSSGGGTVDRIPGLRGAAAAALQAALAAELAASAAAQAAAAAGGSYGSGGGGADGYECNPDGSTGAPLRTPYWTYESSYLSITSRDLDAPPPPRPSTDIAPTLDGQLVSTQLYGIAGVASIASSVAPKPAFPTPYESPKVSLVSHQRCGGTAGIIEYAGNLPPLVGVRTAAAPHGGAVHAINAYPVPQSGTNSPMPFDVGMRVSVDGTAPRPPSGSGSASTSARFGEARGYFKHPLAATSDVGRSRASGGTASARSLRIAAEAVGASMESAADSGTSPVSIGMNVTAAGPAAASSHVAQFSRGEGSGFGGGGAAAIGSHFYRMTRPTAPAMTQPQRSSIHLQPDATAQSALFIGTSRHSNGKEPLSAGHLSEMLLPLPATAMSNGGGGGMAPGLQHGGGACPLGMASEQQQLQSPFAMYRSSSSEIPRPSYESDGQAAALGLYTSAAFPAPPALPTLPEGVADNCTGVDSYEEDANPANAAAAGIMATSSSHGGLRVCRKAGLGFMLPHAKSTPAMPLLGRQHDLSCPRLRPMPHTSIIGGNSPIQSNISPPDVPRAGGALAVALAAAKAAAGASAPPPRTLRTCLALVFSCVQDAVCFSVHMQAMLTNCRWSPEVLELPGCQPIAVRPRAFGANCQPAHGGTSTGENCCPASRGGGGDFAR</sequence>
<protein>
    <submittedName>
        <fullName evidence="3">Uncharacterized protein</fullName>
    </submittedName>
</protein>
<reference evidence="3" key="1">
    <citation type="journal article" date="2021" name="Proc. Natl. Acad. Sci. U.S.A.">
        <title>Three genomes in the algal genus Volvox reveal the fate of a haploid sex-determining region after a transition to homothallism.</title>
        <authorList>
            <person name="Yamamoto K."/>
            <person name="Hamaji T."/>
            <person name="Kawai-Toyooka H."/>
            <person name="Matsuzaki R."/>
            <person name="Takahashi F."/>
            <person name="Nishimura Y."/>
            <person name="Kawachi M."/>
            <person name="Noguchi H."/>
            <person name="Minakuchi Y."/>
            <person name="Umen J.G."/>
            <person name="Toyoda A."/>
            <person name="Nozaki H."/>
        </authorList>
    </citation>
    <scope>NUCLEOTIDE SEQUENCE</scope>
    <source>
        <strain evidence="3">NIES-3785</strain>
    </source>
</reference>
<evidence type="ECO:0000313" key="3">
    <source>
        <dbReference type="EMBL" id="GIM04670.1"/>
    </source>
</evidence>
<feature type="transmembrane region" description="Helical" evidence="2">
    <location>
        <begin position="172"/>
        <end position="195"/>
    </location>
</feature>
<name>A0A8J4GCA0_9CHLO</name>
<feature type="region of interest" description="Disordered" evidence="1">
    <location>
        <begin position="16"/>
        <end position="36"/>
    </location>
</feature>
<gene>
    <name evidence="3" type="ORF">Vretimale_9277</name>
</gene>
<comment type="caution">
    <text evidence="3">The sequence shown here is derived from an EMBL/GenBank/DDBJ whole genome shotgun (WGS) entry which is preliminary data.</text>
</comment>
<dbReference type="AlphaFoldDB" id="A0A8J4GCA0"/>
<evidence type="ECO:0000256" key="1">
    <source>
        <dbReference type="SAM" id="MobiDB-lite"/>
    </source>
</evidence>
<keyword evidence="2" id="KW-1133">Transmembrane helix</keyword>
<dbReference type="EMBL" id="BNCQ01000016">
    <property type="protein sequence ID" value="GIM04670.1"/>
    <property type="molecule type" value="Genomic_DNA"/>
</dbReference>
<keyword evidence="2" id="KW-0812">Transmembrane</keyword>
<keyword evidence="2" id="KW-0472">Membrane</keyword>
<proteinExistence type="predicted"/>
<accession>A0A8J4GCA0</accession>
<evidence type="ECO:0000313" key="4">
    <source>
        <dbReference type="Proteomes" id="UP000722791"/>
    </source>
</evidence>